<gene>
    <name evidence="3" type="ORF">E1261_15255</name>
</gene>
<feature type="domain" description="Pyridoxamine 5'-phosphate oxidase N-terminal" evidence="2">
    <location>
        <begin position="7"/>
        <end position="134"/>
    </location>
</feature>
<dbReference type="InterPro" id="IPR012349">
    <property type="entry name" value="Split_barrel_FMN-bd"/>
</dbReference>
<dbReference type="NCBIfam" id="TIGR03618">
    <property type="entry name" value="Rv1155_F420"/>
    <property type="match status" value="1"/>
</dbReference>
<comment type="caution">
    <text evidence="3">The sequence shown here is derived from an EMBL/GenBank/DDBJ whole genome shotgun (WGS) entry which is preliminary data.</text>
</comment>
<dbReference type="InterPro" id="IPR011576">
    <property type="entry name" value="Pyridox_Oxase_N"/>
</dbReference>
<evidence type="ECO:0000313" key="4">
    <source>
        <dbReference type="Proteomes" id="UP000295075"/>
    </source>
</evidence>
<keyword evidence="1" id="KW-0560">Oxidoreductase</keyword>
<organism evidence="3 4">
    <name type="scientific">Kribbella albertanoniae</name>
    <dbReference type="NCBI Taxonomy" id="1266829"/>
    <lineage>
        <taxon>Bacteria</taxon>
        <taxon>Bacillati</taxon>
        <taxon>Actinomycetota</taxon>
        <taxon>Actinomycetes</taxon>
        <taxon>Propionibacteriales</taxon>
        <taxon>Kribbellaceae</taxon>
        <taxon>Kribbella</taxon>
    </lineage>
</organism>
<protein>
    <submittedName>
        <fullName evidence="3">PPOX class F420-dependent oxidoreductase</fullName>
    </submittedName>
</protein>
<keyword evidence="4" id="KW-1185">Reference proteome</keyword>
<dbReference type="Pfam" id="PF01243">
    <property type="entry name" value="PNPOx_N"/>
    <property type="match status" value="1"/>
</dbReference>
<dbReference type="Gene3D" id="2.30.110.10">
    <property type="entry name" value="Electron Transport, Fmn-binding Protein, Chain A"/>
    <property type="match status" value="1"/>
</dbReference>
<evidence type="ECO:0000313" key="3">
    <source>
        <dbReference type="EMBL" id="TDC29671.1"/>
    </source>
</evidence>
<dbReference type="InterPro" id="IPR052019">
    <property type="entry name" value="F420H2_bilvrd_red/Heme_oxyg"/>
</dbReference>
<evidence type="ECO:0000259" key="2">
    <source>
        <dbReference type="Pfam" id="PF01243"/>
    </source>
</evidence>
<dbReference type="EMBL" id="SMKA01000056">
    <property type="protein sequence ID" value="TDC29671.1"/>
    <property type="molecule type" value="Genomic_DNA"/>
</dbReference>
<dbReference type="GO" id="GO:0070967">
    <property type="term" value="F:coenzyme F420 binding"/>
    <property type="evidence" value="ECO:0007669"/>
    <property type="project" value="TreeGrafter"/>
</dbReference>
<evidence type="ECO:0000256" key="1">
    <source>
        <dbReference type="ARBA" id="ARBA00023002"/>
    </source>
</evidence>
<dbReference type="SUPFAM" id="SSF50475">
    <property type="entry name" value="FMN-binding split barrel"/>
    <property type="match status" value="1"/>
</dbReference>
<dbReference type="PANTHER" id="PTHR35176">
    <property type="entry name" value="HEME OXYGENASE HI_0854-RELATED"/>
    <property type="match status" value="1"/>
</dbReference>
<dbReference type="Proteomes" id="UP000295075">
    <property type="component" value="Unassembled WGS sequence"/>
</dbReference>
<dbReference type="GO" id="GO:0016627">
    <property type="term" value="F:oxidoreductase activity, acting on the CH-CH group of donors"/>
    <property type="evidence" value="ECO:0007669"/>
    <property type="project" value="TreeGrafter"/>
</dbReference>
<dbReference type="PANTHER" id="PTHR35176:SF1">
    <property type="entry name" value="F420H(2)-DEPENDENT BILIVERDIN REDUCTASE"/>
    <property type="match status" value="1"/>
</dbReference>
<reference evidence="3 4" key="1">
    <citation type="submission" date="2019-03" db="EMBL/GenBank/DDBJ databases">
        <title>Draft genome sequences of novel Actinobacteria.</title>
        <authorList>
            <person name="Sahin N."/>
            <person name="Ay H."/>
            <person name="Saygin H."/>
        </authorList>
    </citation>
    <scope>NUCLEOTIDE SEQUENCE [LARGE SCALE GENOMIC DNA]</scope>
    <source>
        <strain evidence="3 4">JCM 30547</strain>
    </source>
</reference>
<dbReference type="AlphaFoldDB" id="A0A4R4Q3L0"/>
<sequence>MMHKMTDEQWRTFVMHGTRTGKLSTVRADGSPHLAPIWFLLDGDDLVFTTEEHSVKGRNLVRDGRFVLCVDEDVAPYAFTLLHGRAEISEDPEETLRWGGLLGARYMGADRTNEYADRNGSPGNLLVRGRIDKVIAFDGIAD</sequence>
<name>A0A4R4Q3L0_9ACTN</name>
<dbReference type="GO" id="GO:0005829">
    <property type="term" value="C:cytosol"/>
    <property type="evidence" value="ECO:0007669"/>
    <property type="project" value="TreeGrafter"/>
</dbReference>
<dbReference type="InterPro" id="IPR019920">
    <property type="entry name" value="F420-binding_dom_put"/>
</dbReference>
<dbReference type="OrthoDB" id="157302at2"/>
<proteinExistence type="predicted"/>
<accession>A0A4R4Q3L0</accession>